<evidence type="ECO:0000256" key="2">
    <source>
        <dbReference type="ARBA" id="ARBA00022475"/>
    </source>
</evidence>
<dbReference type="GO" id="GO:0005509">
    <property type="term" value="F:calcium ion binding"/>
    <property type="evidence" value="ECO:0007669"/>
    <property type="project" value="UniProtKB-UniRule"/>
</dbReference>
<keyword evidence="4" id="KW-0732">Signal</keyword>
<dbReference type="PRINTS" id="PR00205">
    <property type="entry name" value="CADHERIN"/>
</dbReference>
<comment type="subcellular location">
    <subcellularLocation>
        <location evidence="1">Cell membrane</location>
        <topology evidence="1">Single-pass type I membrane protein</topology>
    </subcellularLocation>
</comment>
<feature type="domain" description="Cadherin" evidence="14">
    <location>
        <begin position="583"/>
        <end position="680"/>
    </location>
</feature>
<dbReference type="GO" id="GO:0007156">
    <property type="term" value="P:homophilic cell adhesion via plasma membrane adhesion molecules"/>
    <property type="evidence" value="ECO:0007669"/>
    <property type="project" value="InterPro"/>
</dbReference>
<keyword evidence="9 13" id="KW-0472">Membrane</keyword>
<dbReference type="FunFam" id="2.60.40.60:FF:000006">
    <property type="entry name" value="Protocadherin alpha 2"/>
    <property type="match status" value="1"/>
</dbReference>
<dbReference type="AlphaFoldDB" id="A0A6P7JJH4"/>
<evidence type="ECO:0000256" key="12">
    <source>
        <dbReference type="PROSITE-ProRule" id="PRU00043"/>
    </source>
</evidence>
<sequence length="992" mass="110377">MDTQEARKRLCGRWHVLYRFALFTCFLDAVWGQIRYSIPEELEHGAFVGNIAEDLGLDLDKLSARRFRIVSGAKKQYVEVNLENGVLFVNERIDREELCEQSLSCSFHLQVVIENPLELYRVEVEILDVNDNSPSFPWTEFNLDISESAAPGSRFPLESAQDLDVGSNSLRTYLLSVNEHFFLDIQTRSDGSKFAELVLQTPLDREQQSAHQMVLTAVDGGAPERSGTAQIDITVLDANDNAPVFDQSFYRVRLAENAPKGTVVIKLNASDLDEGPNADITYSFSGHAPIKVRQLFSVDSHTGEIKVKGVIDYEKARMHEIYVQAKDKGPSAVAVHCKVLVNVLDKNDNLPEVILTSVSTPVQEDAPPGTVIAVISVMDKDSGENGNVDCEIPHHVPFQLHSSFKNYYTLVTCDFLDRETVTEYNITLTARDMGSPPLFTRKTILVQVSDVNDNAPHFKQPSYTVYLTENNAPGASICAVTALDPDSGQNAYLSYSILDGDIQGMPVSTYVSINSDNGNIYALRSFDHEQLKNFQITVQAQDAGFPPLNSNVSVNIFILDQNDNAPVIVSPVPQNGTAPSEVVPRSVDAGYLVTKISASDPDAGQNSRLFYQMLQTTDPTLFSIALYTGEIRTIRQFVERDPTRHRLVILVKDNGQPPLSATVSIILSVVDSLPDSQPDLGDLSLSPHHSSNFTLYLIVSLGAISFTFLVAIIVLVAVRRLRGRPSNKESNFRPITGCCCCCSRSEISTTTEVFTKSNLNLRMSTGASGCAEANSNGALPQVYCYKMCLTPESSKSDFMFLKPCSPVMSVQQNNAKSTDYLTSGWSALDRNELSNNRAATPNELKHSNKDWTWTKNQRNSAYKRYSSANMEGTLSRPQKHDADRYSCTVAPQYWTWGNHMKDCRMSLQEATLPNYSWTPKYTQPHSDPPDYQHNVYIPGTTSGYSTLKLPPRGDHLDVYNTFSTFGKKKRFISNYEQSFDTDDTIISNSIFK</sequence>
<dbReference type="Gene3D" id="2.60.40.60">
    <property type="entry name" value="Cadherins"/>
    <property type="match status" value="6"/>
</dbReference>
<feature type="transmembrane region" description="Helical" evidence="13">
    <location>
        <begin position="693"/>
        <end position="718"/>
    </location>
</feature>
<accession>A0A6P7JJH4</accession>
<name>A0A6P7JJH4_9TELE</name>
<feature type="domain" description="Cadherin" evidence="14">
    <location>
        <begin position="459"/>
        <end position="568"/>
    </location>
</feature>
<keyword evidence="5" id="KW-0677">Repeat</keyword>
<feature type="domain" description="Cadherin" evidence="14">
    <location>
        <begin position="37"/>
        <end position="136"/>
    </location>
</feature>
<keyword evidence="6 12" id="KW-0106">Calcium</keyword>
<dbReference type="InterPro" id="IPR020894">
    <property type="entry name" value="Cadherin_CS"/>
</dbReference>
<dbReference type="FunFam" id="2.60.40.60:FF:000185">
    <property type="entry name" value="Protocadherin 2 alpha c"/>
    <property type="match status" value="1"/>
</dbReference>
<dbReference type="GO" id="GO:0005886">
    <property type="term" value="C:plasma membrane"/>
    <property type="evidence" value="ECO:0007669"/>
    <property type="project" value="UniProtKB-SubCell"/>
</dbReference>
<dbReference type="FunCoup" id="A0A6P7JJH4">
    <property type="interactions" value="3"/>
</dbReference>
<dbReference type="PANTHER" id="PTHR24028:SF304">
    <property type="entry name" value="PROTOCADHERIN-10"/>
    <property type="match status" value="1"/>
</dbReference>
<dbReference type="PANTHER" id="PTHR24028">
    <property type="entry name" value="CADHERIN-87A"/>
    <property type="match status" value="1"/>
</dbReference>
<keyword evidence="2" id="KW-1003">Cell membrane</keyword>
<feature type="domain" description="Cadherin" evidence="14">
    <location>
        <begin position="246"/>
        <end position="353"/>
    </location>
</feature>
<evidence type="ECO:0000256" key="13">
    <source>
        <dbReference type="SAM" id="Phobius"/>
    </source>
</evidence>
<keyword evidence="8 13" id="KW-1133">Transmembrane helix</keyword>
<dbReference type="InterPro" id="IPR002126">
    <property type="entry name" value="Cadherin-like_dom"/>
</dbReference>
<keyword evidence="10" id="KW-0325">Glycoprotein</keyword>
<evidence type="ECO:0000256" key="8">
    <source>
        <dbReference type="ARBA" id="ARBA00022989"/>
    </source>
</evidence>
<dbReference type="SMART" id="SM00112">
    <property type="entry name" value="CA"/>
    <property type="match status" value="6"/>
</dbReference>
<evidence type="ECO:0000256" key="5">
    <source>
        <dbReference type="ARBA" id="ARBA00022737"/>
    </source>
</evidence>
<evidence type="ECO:0000313" key="15">
    <source>
        <dbReference type="Proteomes" id="UP000515145"/>
    </source>
</evidence>
<protein>
    <recommendedName>
        <fullName evidence="11">Protocadherin gamma-C3</fullName>
    </recommendedName>
</protein>
<keyword evidence="15" id="KW-1185">Reference proteome</keyword>
<feature type="domain" description="Cadherin" evidence="14">
    <location>
        <begin position="137"/>
        <end position="245"/>
    </location>
</feature>
<dbReference type="FunFam" id="2.60.40.60:FF:000001">
    <property type="entry name" value="Protocadherin alpha 2"/>
    <property type="match status" value="1"/>
</dbReference>
<dbReference type="Pfam" id="PF16492">
    <property type="entry name" value="Cadherin_C_2"/>
    <property type="match status" value="1"/>
</dbReference>
<dbReference type="OrthoDB" id="6252479at2759"/>
<dbReference type="CDD" id="cd11304">
    <property type="entry name" value="Cadherin_repeat"/>
    <property type="match status" value="6"/>
</dbReference>
<dbReference type="SUPFAM" id="SSF49313">
    <property type="entry name" value="Cadherin-like"/>
    <property type="match status" value="6"/>
</dbReference>
<evidence type="ECO:0000256" key="3">
    <source>
        <dbReference type="ARBA" id="ARBA00022692"/>
    </source>
</evidence>
<feature type="domain" description="Cadherin" evidence="14">
    <location>
        <begin position="354"/>
        <end position="458"/>
    </location>
</feature>
<dbReference type="InterPro" id="IPR015919">
    <property type="entry name" value="Cadherin-like_sf"/>
</dbReference>
<evidence type="ECO:0000256" key="11">
    <source>
        <dbReference type="ARBA" id="ARBA00074462"/>
    </source>
</evidence>
<dbReference type="InterPro" id="IPR050174">
    <property type="entry name" value="Protocadherin/Cadherin-CA"/>
</dbReference>
<dbReference type="FunFam" id="2.60.40.60:FF:000002">
    <property type="entry name" value="Protocadherin alpha 2"/>
    <property type="match status" value="1"/>
</dbReference>
<evidence type="ECO:0000259" key="14">
    <source>
        <dbReference type="PROSITE" id="PS50268"/>
    </source>
</evidence>
<dbReference type="PROSITE" id="PS50268">
    <property type="entry name" value="CADHERIN_2"/>
    <property type="match status" value="6"/>
</dbReference>
<evidence type="ECO:0000313" key="16">
    <source>
        <dbReference type="RefSeq" id="XP_028277047.1"/>
    </source>
</evidence>
<evidence type="ECO:0000256" key="6">
    <source>
        <dbReference type="ARBA" id="ARBA00022837"/>
    </source>
</evidence>
<gene>
    <name evidence="16" type="primary">LOC114445924</name>
</gene>
<evidence type="ECO:0000256" key="9">
    <source>
        <dbReference type="ARBA" id="ARBA00023136"/>
    </source>
</evidence>
<keyword evidence="7" id="KW-0130">Cell adhesion</keyword>
<proteinExistence type="predicted"/>
<evidence type="ECO:0000256" key="10">
    <source>
        <dbReference type="ARBA" id="ARBA00023180"/>
    </source>
</evidence>
<dbReference type="FunFam" id="2.60.40.60:FF:000004">
    <property type="entry name" value="Protocadherin 1 gamma 2"/>
    <property type="match status" value="1"/>
</dbReference>
<dbReference type="InterPro" id="IPR013164">
    <property type="entry name" value="Cadherin_N"/>
</dbReference>
<evidence type="ECO:0000256" key="1">
    <source>
        <dbReference type="ARBA" id="ARBA00004251"/>
    </source>
</evidence>
<evidence type="ECO:0000256" key="4">
    <source>
        <dbReference type="ARBA" id="ARBA00022729"/>
    </source>
</evidence>
<dbReference type="GeneID" id="114445924"/>
<dbReference type="FunFam" id="2.60.40.60:FF:000018">
    <property type="entry name" value="Protocadherin gamma c3"/>
    <property type="match status" value="1"/>
</dbReference>
<dbReference type="InParanoid" id="A0A6P7JJH4"/>
<dbReference type="Pfam" id="PF00028">
    <property type="entry name" value="Cadherin"/>
    <property type="match status" value="5"/>
</dbReference>
<dbReference type="Proteomes" id="UP000515145">
    <property type="component" value="Chromosome 14"/>
</dbReference>
<organism evidence="15 16">
    <name type="scientific">Parambassis ranga</name>
    <name type="common">Indian glassy fish</name>
    <dbReference type="NCBI Taxonomy" id="210632"/>
    <lineage>
        <taxon>Eukaryota</taxon>
        <taxon>Metazoa</taxon>
        <taxon>Chordata</taxon>
        <taxon>Craniata</taxon>
        <taxon>Vertebrata</taxon>
        <taxon>Euteleostomi</taxon>
        <taxon>Actinopterygii</taxon>
        <taxon>Neopterygii</taxon>
        <taxon>Teleostei</taxon>
        <taxon>Neoteleostei</taxon>
        <taxon>Acanthomorphata</taxon>
        <taxon>Ovalentaria</taxon>
        <taxon>Ambassidae</taxon>
        <taxon>Parambassis</taxon>
    </lineage>
</organism>
<dbReference type="InterPro" id="IPR032455">
    <property type="entry name" value="Cadherin_C"/>
</dbReference>
<dbReference type="GO" id="GO:0009653">
    <property type="term" value="P:anatomical structure morphogenesis"/>
    <property type="evidence" value="ECO:0007669"/>
    <property type="project" value="UniProtKB-ARBA"/>
</dbReference>
<keyword evidence="3 13" id="KW-0812">Transmembrane</keyword>
<dbReference type="PROSITE" id="PS00232">
    <property type="entry name" value="CADHERIN_1"/>
    <property type="match status" value="3"/>
</dbReference>
<reference evidence="16" key="1">
    <citation type="submission" date="2025-08" db="UniProtKB">
        <authorList>
            <consortium name="RefSeq"/>
        </authorList>
    </citation>
    <scope>IDENTIFICATION</scope>
</reference>
<dbReference type="Pfam" id="PF08266">
    <property type="entry name" value="Cadherin_2"/>
    <property type="match status" value="1"/>
</dbReference>
<evidence type="ECO:0000256" key="7">
    <source>
        <dbReference type="ARBA" id="ARBA00022889"/>
    </source>
</evidence>
<dbReference type="RefSeq" id="XP_028277047.1">
    <property type="nucleotide sequence ID" value="XM_028421246.1"/>
</dbReference>